<protein>
    <submittedName>
        <fullName evidence="2">Uncharacterized protein</fullName>
    </submittedName>
</protein>
<keyword evidence="1" id="KW-0472">Membrane</keyword>
<proteinExistence type="predicted"/>
<dbReference type="EMBL" id="PGUY01000008">
    <property type="protein sequence ID" value="PLT31397.1"/>
    <property type="molecule type" value="Genomic_DNA"/>
</dbReference>
<reference evidence="2 3" key="1">
    <citation type="submission" date="2017-11" db="EMBL/GenBank/DDBJ databases">
        <title>Comparitive Functional Genomics of Dry Heat Resistant strains isolated from the Viking Spacecraft.</title>
        <authorList>
            <person name="Seuylemezian A."/>
            <person name="Cooper K."/>
            <person name="Vaishampayan P."/>
        </authorList>
    </citation>
    <scope>NUCLEOTIDE SEQUENCE [LARGE SCALE GENOMIC DNA]</scope>
    <source>
        <strain evidence="2 3">V1-29</strain>
    </source>
</reference>
<evidence type="ECO:0000256" key="1">
    <source>
        <dbReference type="SAM" id="Phobius"/>
    </source>
</evidence>
<dbReference type="Proteomes" id="UP000234748">
    <property type="component" value="Unassembled WGS sequence"/>
</dbReference>
<name>A0A2N5MAP3_9BACI</name>
<keyword evidence="3" id="KW-1185">Reference proteome</keyword>
<evidence type="ECO:0000313" key="3">
    <source>
        <dbReference type="Proteomes" id="UP000234748"/>
    </source>
</evidence>
<evidence type="ECO:0000313" key="2">
    <source>
        <dbReference type="EMBL" id="PLT31397.1"/>
    </source>
</evidence>
<comment type="caution">
    <text evidence="2">The sequence shown here is derived from an EMBL/GenBank/DDBJ whole genome shotgun (WGS) entry which is preliminary data.</text>
</comment>
<feature type="transmembrane region" description="Helical" evidence="1">
    <location>
        <begin position="51"/>
        <end position="72"/>
    </location>
</feature>
<accession>A0A2N5MAP3</accession>
<keyword evidence="1" id="KW-1133">Transmembrane helix</keyword>
<organism evidence="2 3">
    <name type="scientific">Peribacillus deserti</name>
    <dbReference type="NCBI Taxonomy" id="673318"/>
    <lineage>
        <taxon>Bacteria</taxon>
        <taxon>Bacillati</taxon>
        <taxon>Bacillota</taxon>
        <taxon>Bacilli</taxon>
        <taxon>Bacillales</taxon>
        <taxon>Bacillaceae</taxon>
        <taxon>Peribacillus</taxon>
    </lineage>
</organism>
<sequence>MLIRWILCLFGEVYAYLEGLMLIPARENEHKIGGGTLLKAWPTVQRRSKLFYRYILIVFLVLFLTISQYFLYDYSVFYLLLMSQRGDSLLI</sequence>
<dbReference type="AlphaFoldDB" id="A0A2N5MAP3"/>
<gene>
    <name evidence="2" type="ORF">CUU66_02730</name>
</gene>
<keyword evidence="1" id="KW-0812">Transmembrane</keyword>